<evidence type="ECO:0000256" key="9">
    <source>
        <dbReference type="RuleBase" id="RU003945"/>
    </source>
</evidence>
<comment type="similarity">
    <text evidence="9">Belongs to the OXA1/ALB3/YidC family.</text>
</comment>
<evidence type="ECO:0000256" key="5">
    <source>
        <dbReference type="ARBA" id="ARBA00022927"/>
    </source>
</evidence>
<keyword evidence="8" id="KW-0143">Chaperone</keyword>
<dbReference type="PANTHER" id="PTHR12428:SF65">
    <property type="entry name" value="CYTOCHROME C OXIDASE ASSEMBLY PROTEIN COX18, MITOCHONDRIAL"/>
    <property type="match status" value="1"/>
</dbReference>
<keyword evidence="5" id="KW-0653">Protein transport</keyword>
<comment type="caution">
    <text evidence="13">The sequence shown here is derived from an EMBL/GenBank/DDBJ whole genome shotgun (WGS) entry which is preliminary data.</text>
</comment>
<keyword evidence="2" id="KW-0813">Transport</keyword>
<dbReference type="GO" id="GO:0032977">
    <property type="term" value="F:membrane insertase activity"/>
    <property type="evidence" value="ECO:0007669"/>
    <property type="project" value="InterPro"/>
</dbReference>
<evidence type="ECO:0000256" key="1">
    <source>
        <dbReference type="ARBA" id="ARBA00004651"/>
    </source>
</evidence>
<evidence type="ECO:0000259" key="12">
    <source>
        <dbReference type="Pfam" id="PF02096"/>
    </source>
</evidence>
<dbReference type="Proteomes" id="UP000009311">
    <property type="component" value="Unassembled WGS sequence"/>
</dbReference>
<dbReference type="NCBIfam" id="TIGR03592">
    <property type="entry name" value="yidC_oxa1_cterm"/>
    <property type="match status" value="1"/>
</dbReference>
<dbReference type="STRING" id="1423790.BN53_06770"/>
<evidence type="ECO:0000256" key="11">
    <source>
        <dbReference type="SAM" id="Phobius"/>
    </source>
</evidence>
<feature type="transmembrane region" description="Helical" evidence="11">
    <location>
        <begin position="69"/>
        <end position="90"/>
    </location>
</feature>
<sequence>MKKIQKYFFLIAMLALLALIVTGCSGSGNPNTNTPPSSGVYGWIYQWIGLPIQNIMIKLGHQLGGANGIGWSIVIITLVVRLILLPLMVYQQKKGVTQQQKMGRLQPQLTLIQEAMRRKSITPEQQMQLSTWQRELYSKNQVSLTGGMGCLPLLIQMPIMIGIYQAVAYSADLKSASFFGISLTSKSLLLAILATLFAVIQSYMSTIGVPAEQKKAMQSVLIISPITTMFFALSFSGALALYWTAGNFMMIIQQAITTFIVTPREKKRIAKELEDSPVQVVVTQKDIDDLFSGKTATTETAQNSELHQDLRKRNQGKQQRSDKNSK</sequence>
<dbReference type="PANTHER" id="PTHR12428">
    <property type="entry name" value="OXA1"/>
    <property type="match status" value="1"/>
</dbReference>
<gene>
    <name evidence="13" type="ORF">BN53_06770</name>
</gene>
<keyword evidence="6 11" id="KW-1133">Transmembrane helix</keyword>
<evidence type="ECO:0000256" key="7">
    <source>
        <dbReference type="ARBA" id="ARBA00023136"/>
    </source>
</evidence>
<dbReference type="OrthoDB" id="9780552at2"/>
<evidence type="ECO:0000256" key="6">
    <source>
        <dbReference type="ARBA" id="ARBA00022989"/>
    </source>
</evidence>
<dbReference type="CDD" id="cd20070">
    <property type="entry name" value="5TM_YidC_Alb3"/>
    <property type="match status" value="1"/>
</dbReference>
<dbReference type="RefSeq" id="WP_009560349.1">
    <property type="nucleotide sequence ID" value="NZ_AYZN01000001.1"/>
</dbReference>
<dbReference type="GO" id="GO:0051205">
    <property type="term" value="P:protein insertion into membrane"/>
    <property type="evidence" value="ECO:0007669"/>
    <property type="project" value="TreeGrafter"/>
</dbReference>
<keyword evidence="14" id="KW-1185">Reference proteome</keyword>
<dbReference type="InterPro" id="IPR028055">
    <property type="entry name" value="YidC/Oxa/ALB_C"/>
</dbReference>
<reference evidence="13 14" key="1">
    <citation type="submission" date="2012-06" db="EMBL/GenBank/DDBJ databases">
        <title>Draft Genome Sequence of Lactobacillus pasteurii CRBIP 24.76T.</title>
        <authorList>
            <person name="Cousin S."/>
            <person name="Bouchier C."/>
            <person name="Loux V."/>
            <person name="Ma L."/>
            <person name="Creno S."/>
            <person name="Bizet C."/>
            <person name="Clermont D."/>
        </authorList>
    </citation>
    <scope>NUCLEOTIDE SEQUENCE [LARGE SCALE GENOMIC DNA]</scope>
    <source>
        <strain evidence="14">CRBIP 24.76T</strain>
    </source>
</reference>
<dbReference type="Pfam" id="PF02096">
    <property type="entry name" value="60KD_IMP"/>
    <property type="match status" value="1"/>
</dbReference>
<dbReference type="PROSITE" id="PS51257">
    <property type="entry name" value="PROKAR_LIPOPROTEIN"/>
    <property type="match status" value="1"/>
</dbReference>
<dbReference type="InterPro" id="IPR001708">
    <property type="entry name" value="YidC/ALB3/OXA1/COX18"/>
</dbReference>
<feature type="transmembrane region" description="Helical" evidence="11">
    <location>
        <begin position="142"/>
        <end position="167"/>
    </location>
</feature>
<evidence type="ECO:0000256" key="4">
    <source>
        <dbReference type="ARBA" id="ARBA00022692"/>
    </source>
</evidence>
<evidence type="ECO:0000256" key="3">
    <source>
        <dbReference type="ARBA" id="ARBA00022475"/>
    </source>
</evidence>
<name>I7JYR5_9LACO</name>
<evidence type="ECO:0000313" key="13">
    <source>
        <dbReference type="EMBL" id="CCI85785.1"/>
    </source>
</evidence>
<evidence type="ECO:0000256" key="8">
    <source>
        <dbReference type="ARBA" id="ARBA00023186"/>
    </source>
</evidence>
<dbReference type="PRINTS" id="PR00701">
    <property type="entry name" value="60KDINNERMP"/>
</dbReference>
<evidence type="ECO:0000313" key="14">
    <source>
        <dbReference type="Proteomes" id="UP000009311"/>
    </source>
</evidence>
<organism evidence="13 14">
    <name type="scientific">Lactobacillus pasteurii DSM 23907 = CRBIP 24.76</name>
    <dbReference type="NCBI Taxonomy" id="1423790"/>
    <lineage>
        <taxon>Bacteria</taxon>
        <taxon>Bacillati</taxon>
        <taxon>Bacillota</taxon>
        <taxon>Bacilli</taxon>
        <taxon>Lactobacillales</taxon>
        <taxon>Lactobacillaceae</taxon>
        <taxon>Lactobacillus</taxon>
    </lineage>
</organism>
<feature type="domain" description="Membrane insertase YidC/Oxa/ALB C-terminal" evidence="12">
    <location>
        <begin position="70"/>
        <end position="257"/>
    </location>
</feature>
<evidence type="ECO:0000256" key="2">
    <source>
        <dbReference type="ARBA" id="ARBA00022448"/>
    </source>
</evidence>
<dbReference type="eggNOG" id="COG0706">
    <property type="taxonomic scope" value="Bacteria"/>
</dbReference>
<protein>
    <submittedName>
        <fullName evidence="13">Membrane protein chaperone OxaA</fullName>
    </submittedName>
</protein>
<proteinExistence type="inferred from homology"/>
<dbReference type="AlphaFoldDB" id="I7JYR5"/>
<feature type="compositionally biased region" description="Polar residues" evidence="10">
    <location>
        <begin position="294"/>
        <end position="305"/>
    </location>
</feature>
<feature type="region of interest" description="Disordered" evidence="10">
    <location>
        <begin position="294"/>
        <end position="326"/>
    </location>
</feature>
<keyword evidence="3" id="KW-1003">Cell membrane</keyword>
<feature type="transmembrane region" description="Helical" evidence="11">
    <location>
        <begin position="187"/>
        <end position="204"/>
    </location>
</feature>
<evidence type="ECO:0000256" key="10">
    <source>
        <dbReference type="SAM" id="MobiDB-lite"/>
    </source>
</evidence>
<comment type="subcellular location">
    <subcellularLocation>
        <location evidence="1">Cell membrane</location>
        <topology evidence="1">Multi-pass membrane protein</topology>
    </subcellularLocation>
    <subcellularLocation>
        <location evidence="9">Membrane</location>
        <topology evidence="9">Multi-pass membrane protein</topology>
    </subcellularLocation>
</comment>
<dbReference type="EMBL" id="CAKD01000023">
    <property type="protein sequence ID" value="CCI85785.1"/>
    <property type="molecule type" value="Genomic_DNA"/>
</dbReference>
<keyword evidence="4 9" id="KW-0812">Transmembrane</keyword>
<keyword evidence="7 11" id="KW-0472">Membrane</keyword>
<dbReference type="GO" id="GO:0005886">
    <property type="term" value="C:plasma membrane"/>
    <property type="evidence" value="ECO:0007669"/>
    <property type="project" value="UniProtKB-SubCell"/>
</dbReference>
<dbReference type="InterPro" id="IPR047196">
    <property type="entry name" value="YidC_ALB_C"/>
</dbReference>
<feature type="transmembrane region" description="Helical" evidence="11">
    <location>
        <begin position="216"/>
        <end position="235"/>
    </location>
</feature>
<accession>I7JYR5</accession>
<dbReference type="GO" id="GO:0015031">
    <property type="term" value="P:protein transport"/>
    <property type="evidence" value="ECO:0007669"/>
    <property type="project" value="UniProtKB-KW"/>
</dbReference>